<dbReference type="Proteomes" id="UP000177078">
    <property type="component" value="Unassembled WGS sequence"/>
</dbReference>
<evidence type="ECO:0000313" key="3">
    <source>
        <dbReference type="EMBL" id="OHA70448.1"/>
    </source>
</evidence>
<protein>
    <recommendedName>
        <fullName evidence="2">ATP-grasp domain-containing protein</fullName>
    </recommendedName>
</protein>
<dbReference type="STRING" id="1802457.A3F15_00470"/>
<dbReference type="PROSITE" id="PS50975">
    <property type="entry name" value="ATP_GRASP"/>
    <property type="match status" value="1"/>
</dbReference>
<dbReference type="GO" id="GO:0009432">
    <property type="term" value="P:SOS response"/>
    <property type="evidence" value="ECO:0007669"/>
    <property type="project" value="TreeGrafter"/>
</dbReference>
<feature type="domain" description="ATP-grasp" evidence="2">
    <location>
        <begin position="122"/>
        <end position="314"/>
    </location>
</feature>
<dbReference type="PANTHER" id="PTHR21621">
    <property type="entry name" value="RIBOSOMAL PROTEIN S6 MODIFICATION PROTEIN"/>
    <property type="match status" value="1"/>
</dbReference>
<proteinExistence type="predicted"/>
<evidence type="ECO:0000313" key="4">
    <source>
        <dbReference type="Proteomes" id="UP000177078"/>
    </source>
</evidence>
<dbReference type="Gene3D" id="3.30.470.20">
    <property type="entry name" value="ATP-grasp fold, B domain"/>
    <property type="match status" value="1"/>
</dbReference>
<dbReference type="GO" id="GO:0005524">
    <property type="term" value="F:ATP binding"/>
    <property type="evidence" value="ECO:0007669"/>
    <property type="project" value="UniProtKB-UniRule"/>
</dbReference>
<evidence type="ECO:0000256" key="1">
    <source>
        <dbReference type="PROSITE-ProRule" id="PRU00409"/>
    </source>
</evidence>
<dbReference type="InterPro" id="IPR013651">
    <property type="entry name" value="ATP-grasp_RimK-type"/>
</dbReference>
<keyword evidence="1" id="KW-0067">ATP-binding</keyword>
<dbReference type="InterPro" id="IPR011761">
    <property type="entry name" value="ATP-grasp"/>
</dbReference>
<dbReference type="SUPFAM" id="SSF56059">
    <property type="entry name" value="Glutathione synthetase ATP-binding domain-like"/>
    <property type="match status" value="1"/>
</dbReference>
<sequence>MTVIAITGETDLHSLEVMSCLRAKGVDTFLLDFSKFPRDLEIGFRQGVVIRSGDTTITQGQIQSVLYRRPSMPQVASQDPCIREYVERESQFFLDALPHIILVPWVSDPDAVRIAMRKPYQLIVARRLGFHIPETIFGNSPEAVEQFISSRDGEFAAKAVHRTYIRVDEEKGPLGVYTQRLTREQVQRRLDRVRYCPLIFQEYVPKEFELRVTVVGSQVFTCAIHSQQNERTKVDWRNYDIPNTPHEVYKLPDRVSDLCIALVQQLGLMFGAIDMVVTPDGEYVFLEINPVGQWLWIEELTKLPITSSIADLLIDEKG</sequence>
<comment type="caution">
    <text evidence="3">The sequence shown here is derived from an EMBL/GenBank/DDBJ whole genome shotgun (WGS) entry which is preliminary data.</text>
</comment>
<dbReference type="GO" id="GO:0046872">
    <property type="term" value="F:metal ion binding"/>
    <property type="evidence" value="ECO:0007669"/>
    <property type="project" value="InterPro"/>
</dbReference>
<dbReference type="Pfam" id="PF08443">
    <property type="entry name" value="RimK"/>
    <property type="match status" value="1"/>
</dbReference>
<accession>A0A1G2RD47</accession>
<dbReference type="GO" id="GO:0018169">
    <property type="term" value="F:ribosomal S6-glutamic acid ligase activity"/>
    <property type="evidence" value="ECO:0007669"/>
    <property type="project" value="TreeGrafter"/>
</dbReference>
<keyword evidence="1" id="KW-0547">Nucleotide-binding</keyword>
<gene>
    <name evidence="3" type="ORF">A3F15_00470</name>
</gene>
<dbReference type="GO" id="GO:0005737">
    <property type="term" value="C:cytoplasm"/>
    <property type="evidence" value="ECO:0007669"/>
    <property type="project" value="TreeGrafter"/>
</dbReference>
<dbReference type="PANTHER" id="PTHR21621:SF0">
    <property type="entry name" value="BETA-CITRYLGLUTAMATE SYNTHASE B-RELATED"/>
    <property type="match status" value="1"/>
</dbReference>
<evidence type="ECO:0000259" key="2">
    <source>
        <dbReference type="PROSITE" id="PS50975"/>
    </source>
</evidence>
<reference evidence="3 4" key="1">
    <citation type="journal article" date="2016" name="Nat. Commun.">
        <title>Thousands of microbial genomes shed light on interconnected biogeochemical processes in an aquifer system.</title>
        <authorList>
            <person name="Anantharaman K."/>
            <person name="Brown C.T."/>
            <person name="Hug L.A."/>
            <person name="Sharon I."/>
            <person name="Castelle C.J."/>
            <person name="Probst A.J."/>
            <person name="Thomas B.C."/>
            <person name="Singh A."/>
            <person name="Wilkins M.J."/>
            <person name="Karaoz U."/>
            <person name="Brodie E.L."/>
            <person name="Williams K.H."/>
            <person name="Hubbard S.S."/>
            <person name="Banfield J.F."/>
        </authorList>
    </citation>
    <scope>NUCLEOTIDE SEQUENCE [LARGE SCALE GENOMIC DNA]</scope>
</reference>
<dbReference type="EMBL" id="MHUC01000029">
    <property type="protein sequence ID" value="OHA70448.1"/>
    <property type="molecule type" value="Genomic_DNA"/>
</dbReference>
<dbReference type="AlphaFoldDB" id="A0A1G2RD47"/>
<name>A0A1G2RD47_9BACT</name>
<organism evidence="3 4">
    <name type="scientific">Candidatus Wildermuthbacteria bacterium RIFCSPHIGHO2_12_FULL_40_12</name>
    <dbReference type="NCBI Taxonomy" id="1802457"/>
    <lineage>
        <taxon>Bacteria</taxon>
        <taxon>Candidatus Wildermuthiibacteriota</taxon>
    </lineage>
</organism>